<comment type="caution">
    <text evidence="3">The sequence shown here is derived from an EMBL/GenBank/DDBJ whole genome shotgun (WGS) entry which is preliminary data.</text>
</comment>
<dbReference type="EMBL" id="JRKL02001184">
    <property type="protein sequence ID" value="KAF3965473.1"/>
    <property type="molecule type" value="Genomic_DNA"/>
</dbReference>
<dbReference type="Proteomes" id="UP000737018">
    <property type="component" value="Unassembled WGS sequence"/>
</dbReference>
<evidence type="ECO:0000313" key="3">
    <source>
        <dbReference type="EMBL" id="KAF3965473.1"/>
    </source>
</evidence>
<keyword evidence="1" id="KW-0863">Zinc-finger</keyword>
<dbReference type="OrthoDB" id="1633296at2759"/>
<gene>
    <name evidence="3" type="ORF">CMV_010339</name>
</gene>
<evidence type="ECO:0000259" key="2">
    <source>
        <dbReference type="PROSITE" id="PS50158"/>
    </source>
</evidence>
<dbReference type="Pfam" id="PF00098">
    <property type="entry name" value="zf-CCHC"/>
    <property type="match status" value="1"/>
</dbReference>
<organism evidence="3 4">
    <name type="scientific">Castanea mollissima</name>
    <name type="common">Chinese chestnut</name>
    <dbReference type="NCBI Taxonomy" id="60419"/>
    <lineage>
        <taxon>Eukaryota</taxon>
        <taxon>Viridiplantae</taxon>
        <taxon>Streptophyta</taxon>
        <taxon>Embryophyta</taxon>
        <taxon>Tracheophyta</taxon>
        <taxon>Spermatophyta</taxon>
        <taxon>Magnoliopsida</taxon>
        <taxon>eudicotyledons</taxon>
        <taxon>Gunneridae</taxon>
        <taxon>Pentapetalae</taxon>
        <taxon>rosids</taxon>
        <taxon>fabids</taxon>
        <taxon>Fagales</taxon>
        <taxon>Fagaceae</taxon>
        <taxon>Castanea</taxon>
    </lineage>
</organism>
<evidence type="ECO:0000313" key="4">
    <source>
        <dbReference type="Proteomes" id="UP000737018"/>
    </source>
</evidence>
<dbReference type="PROSITE" id="PS50158">
    <property type="entry name" value="ZF_CCHC"/>
    <property type="match status" value="1"/>
</dbReference>
<name>A0A8J4VM00_9ROSI</name>
<dbReference type="Pfam" id="PF14223">
    <property type="entry name" value="Retrotran_gag_2"/>
    <property type="match status" value="1"/>
</dbReference>
<feature type="domain" description="CCHC-type" evidence="2">
    <location>
        <begin position="236"/>
        <end position="251"/>
    </location>
</feature>
<reference evidence="3" key="1">
    <citation type="submission" date="2020-03" db="EMBL/GenBank/DDBJ databases">
        <title>Castanea mollissima Vanexum genome sequencing.</title>
        <authorList>
            <person name="Staton M."/>
        </authorList>
    </citation>
    <scope>NUCLEOTIDE SEQUENCE</scope>
    <source>
        <tissue evidence="3">Leaf</tissue>
    </source>
</reference>
<keyword evidence="1" id="KW-0862">Zinc</keyword>
<dbReference type="GO" id="GO:0003676">
    <property type="term" value="F:nucleic acid binding"/>
    <property type="evidence" value="ECO:0007669"/>
    <property type="project" value="InterPro"/>
</dbReference>
<dbReference type="SUPFAM" id="SSF57756">
    <property type="entry name" value="Retrovirus zinc finger-like domains"/>
    <property type="match status" value="1"/>
</dbReference>
<dbReference type="SMART" id="SM00343">
    <property type="entry name" value="ZnF_C2HC"/>
    <property type="match status" value="1"/>
</dbReference>
<dbReference type="InterPro" id="IPR036875">
    <property type="entry name" value="Znf_CCHC_sf"/>
</dbReference>
<proteinExistence type="predicted"/>
<accession>A0A8J4VM00</accession>
<dbReference type="InterPro" id="IPR001878">
    <property type="entry name" value="Znf_CCHC"/>
</dbReference>
<sequence length="251" mass="28878">MPDSNTVMDALAMMHHFSSMKTLKDLNFESWTEWKTDLQIFLGLWDLDIALYKEKPTDASDYERWEKSNRLSILIMKAKTDGGIRGLVHDSTGNAKQFFDALEALFMKMERDEACSLFRKLVRMKFDGEGSVCEHIMKMASIYSRLRAVDFMGLSDDSYLVETALNSLPPQFLLLQSAYDRQNKNFGLDELLSRCAAAERLFNEVEDNDVSDASFEREQSGYTIDNDYRKSAKIQCFSCGEMGHKRRDCPN</sequence>
<dbReference type="AlphaFoldDB" id="A0A8J4VM00"/>
<protein>
    <recommendedName>
        <fullName evidence="2">CCHC-type domain-containing protein</fullName>
    </recommendedName>
</protein>
<keyword evidence="1" id="KW-0479">Metal-binding</keyword>
<dbReference type="Gene3D" id="4.10.60.10">
    <property type="entry name" value="Zinc finger, CCHC-type"/>
    <property type="match status" value="1"/>
</dbReference>
<dbReference type="GO" id="GO:0008270">
    <property type="term" value="F:zinc ion binding"/>
    <property type="evidence" value="ECO:0007669"/>
    <property type="project" value="UniProtKB-KW"/>
</dbReference>
<keyword evidence="4" id="KW-1185">Reference proteome</keyword>
<evidence type="ECO:0000256" key="1">
    <source>
        <dbReference type="PROSITE-ProRule" id="PRU00047"/>
    </source>
</evidence>